<dbReference type="AlphaFoldDB" id="A0AB33J9C1"/>
<organism evidence="1">
    <name type="scientific">Prevotella sp. GTC17254</name>
    <dbReference type="NCBI Taxonomy" id="3236794"/>
    <lineage>
        <taxon>Bacteria</taxon>
        <taxon>Pseudomonadati</taxon>
        <taxon>Bacteroidota</taxon>
        <taxon>Bacteroidia</taxon>
        <taxon>Bacteroidales</taxon>
        <taxon>Prevotellaceae</taxon>
        <taxon>Prevotella</taxon>
    </lineage>
</organism>
<evidence type="ECO:0000313" key="1">
    <source>
        <dbReference type="EMBL" id="BFO74812.1"/>
    </source>
</evidence>
<gene>
    <name evidence="1" type="ORF">GTC17254_24090</name>
</gene>
<protein>
    <submittedName>
        <fullName evidence="1">Uncharacterized protein</fullName>
    </submittedName>
</protein>
<name>A0AB33J9C1_9BACT</name>
<reference evidence="1" key="1">
    <citation type="submission" date="2024-07" db="EMBL/GenBank/DDBJ databases">
        <title>Complete genome sequence of Prevotella sp. YM-2024 GTC17254.</title>
        <authorList>
            <person name="Hayashi M."/>
            <person name="Muto Y."/>
            <person name="Tanaka K."/>
            <person name="Niwa H."/>
        </authorList>
    </citation>
    <scope>NUCLEOTIDE SEQUENCE</scope>
    <source>
        <strain evidence="1">GTC17254</strain>
    </source>
</reference>
<proteinExistence type="predicted"/>
<sequence length="55" mass="6292">MENSPKAPAVLIKLRLSVFMIIIVDADVAKIQKKSEYPLFIIIIFIYTPKNVDNE</sequence>
<accession>A0AB33J9C1</accession>
<dbReference type="EMBL" id="AP035786">
    <property type="protein sequence ID" value="BFO74812.1"/>
    <property type="molecule type" value="Genomic_DNA"/>
</dbReference>